<gene>
    <name evidence="1" type="ORF">IPJ27_08465</name>
</gene>
<evidence type="ECO:0000313" key="1">
    <source>
        <dbReference type="EMBL" id="MBK7674792.1"/>
    </source>
</evidence>
<dbReference type="EMBL" id="JADJMH010000005">
    <property type="protein sequence ID" value="MBK7674792.1"/>
    <property type="molecule type" value="Genomic_DNA"/>
</dbReference>
<organism evidence="1 2">
    <name type="scientific">Candidatus Accumulibacter proximus</name>
    <dbReference type="NCBI Taxonomy" id="2954385"/>
    <lineage>
        <taxon>Bacteria</taxon>
        <taxon>Pseudomonadati</taxon>
        <taxon>Pseudomonadota</taxon>
        <taxon>Betaproteobacteria</taxon>
        <taxon>Candidatus Accumulibacter</taxon>
    </lineage>
</organism>
<protein>
    <submittedName>
        <fullName evidence="1">Uncharacterized protein</fullName>
    </submittedName>
</protein>
<name>A0A935PYS2_9PROT</name>
<dbReference type="Proteomes" id="UP000697998">
    <property type="component" value="Unassembled WGS sequence"/>
</dbReference>
<comment type="caution">
    <text evidence="1">The sequence shown here is derived from an EMBL/GenBank/DDBJ whole genome shotgun (WGS) entry which is preliminary data.</text>
</comment>
<evidence type="ECO:0000313" key="2">
    <source>
        <dbReference type="Proteomes" id="UP000697998"/>
    </source>
</evidence>
<accession>A0A935PYS2</accession>
<reference evidence="1 2" key="1">
    <citation type="submission" date="2020-10" db="EMBL/GenBank/DDBJ databases">
        <title>Connecting structure to function with the recovery of over 1000 high-quality activated sludge metagenome-assembled genomes encoding full-length rRNA genes using long-read sequencing.</title>
        <authorList>
            <person name="Singleton C.M."/>
            <person name="Petriglieri F."/>
            <person name="Kristensen J.M."/>
            <person name="Kirkegaard R.H."/>
            <person name="Michaelsen T.Y."/>
            <person name="Andersen M.H."/>
            <person name="Karst S.M."/>
            <person name="Dueholm M.S."/>
            <person name="Nielsen P.H."/>
            <person name="Albertsen M."/>
        </authorList>
    </citation>
    <scope>NUCLEOTIDE SEQUENCE [LARGE SCALE GENOMIC DNA]</scope>
    <source>
        <strain evidence="1">EsbW_18-Q3-R4-48_BATAC.285</strain>
    </source>
</reference>
<sequence length="543" mass="59582">MRQIIHLQVPEAGRDDPRKLNLFPGRALSEREFELLQDYVDDRVAPLARLLPAGIVAGLQLRVTGGGSDTRLRVQPGQAVGGGGQLVRLFYPLDTDWPSLAAQAERDDDSPLLDGIYFLTLRATVQEVDAAADRQPSTRREVDPLRERRLETVILPGLQRISVNSRWLAMRQAEIANRVCVEFLSRSPFDAASGAVPIGLVKVAGRLPEWMDGTAGRYLAEEDAAYRTLLAHTVSVWQKLVHDDERVQALINGSSTQRPGLADLLGVAYLPAAGPLPQFVVQDPGGTPPRLVFAPQDLGVDLIPVPASTVQGIIAEELPRGTIDLIHARHDRIRLLLAIPDLDFRHDLFDLPPRDLELERQLFLRYDQAAHDWSDWRSLWQALFGRLTADALRAVQAPALIAQPLAPNDYRNELVAERRRALPDEDVPLPEPWRSHVNAPYLDNAVAPSPDLSSDGLLHQRETLQQQTRALEGELAESFALLNEVGDYLGLQRQQLDALTLSFSALAGGVSGDGSGLNLMRWAQSAALTPELASSATPTAGGK</sequence>
<dbReference type="AlphaFoldDB" id="A0A935PYS2"/>
<proteinExistence type="predicted"/>